<comment type="catalytic activity">
    <reaction evidence="1">
        <text>L-aspartyl-tRNA(Asn) + L-glutamine + ATP + H2O = L-asparaginyl-tRNA(Asn) + L-glutamate + ADP + phosphate + 2 H(+)</text>
        <dbReference type="Rhea" id="RHEA:14513"/>
        <dbReference type="Rhea" id="RHEA-COMP:9674"/>
        <dbReference type="Rhea" id="RHEA-COMP:9677"/>
        <dbReference type="ChEBI" id="CHEBI:15377"/>
        <dbReference type="ChEBI" id="CHEBI:15378"/>
        <dbReference type="ChEBI" id="CHEBI:29985"/>
        <dbReference type="ChEBI" id="CHEBI:30616"/>
        <dbReference type="ChEBI" id="CHEBI:43474"/>
        <dbReference type="ChEBI" id="CHEBI:58359"/>
        <dbReference type="ChEBI" id="CHEBI:78515"/>
        <dbReference type="ChEBI" id="CHEBI:78516"/>
        <dbReference type="ChEBI" id="CHEBI:456216"/>
    </reaction>
</comment>
<dbReference type="PANTHER" id="PTHR15004">
    <property type="entry name" value="GLUTAMYL-TRNA(GLN) AMIDOTRANSFERASE SUBUNIT C, MITOCHONDRIAL"/>
    <property type="match status" value="1"/>
</dbReference>
<accession>A0A8J7RJD3</accession>
<evidence type="ECO:0000313" key="3">
    <source>
        <dbReference type="Proteomes" id="UP000673975"/>
    </source>
</evidence>
<dbReference type="Gene3D" id="1.10.20.60">
    <property type="entry name" value="Glu-tRNAGln amidotransferase C subunit, N-terminal domain"/>
    <property type="match status" value="1"/>
</dbReference>
<dbReference type="EC" id="6.3.5.-" evidence="1"/>
<comment type="caution">
    <text evidence="2">The sequence shown here is derived from an EMBL/GenBank/DDBJ whole genome shotgun (WGS) entry which is preliminary data.</text>
</comment>
<comment type="similarity">
    <text evidence="1">Belongs to the GatC family.</text>
</comment>
<dbReference type="SUPFAM" id="SSF141000">
    <property type="entry name" value="Glu-tRNAGln amidotransferase C subunit"/>
    <property type="match status" value="1"/>
</dbReference>
<protein>
    <recommendedName>
        <fullName evidence="1">Aspartyl/glutamyl-tRNA(Asn/Gln) amidotransferase subunit C</fullName>
        <shortName evidence="1">Asp/Glu-ADT subunit C</shortName>
        <ecNumber evidence="1">6.3.5.-</ecNumber>
    </recommendedName>
</protein>
<dbReference type="Pfam" id="PF02686">
    <property type="entry name" value="GatC"/>
    <property type="match status" value="1"/>
</dbReference>
<dbReference type="GO" id="GO:0005524">
    <property type="term" value="F:ATP binding"/>
    <property type="evidence" value="ECO:0007669"/>
    <property type="project" value="UniProtKB-KW"/>
</dbReference>
<dbReference type="HAMAP" id="MF_00122">
    <property type="entry name" value="GatC"/>
    <property type="match status" value="1"/>
</dbReference>
<reference evidence="2" key="1">
    <citation type="submission" date="2021-02" db="EMBL/GenBank/DDBJ databases">
        <title>Natronogracilivirga saccharolytica gen. nov. sp. nov. a new anaerobic, haloalkiliphilic carbohydrate-fermenting bacterium from soda lake and proposing of Cyclonatronumiaceae fam. nov. in the phylum Balneolaeota.</title>
        <authorList>
            <person name="Zhilina T.N."/>
            <person name="Sorokin D.Y."/>
            <person name="Zavarzina D.G."/>
            <person name="Toshchakov S.V."/>
            <person name="Kublanov I.V."/>
        </authorList>
    </citation>
    <scope>NUCLEOTIDE SEQUENCE</scope>
    <source>
        <strain evidence="2">Z-1702</strain>
    </source>
</reference>
<dbReference type="InterPro" id="IPR036113">
    <property type="entry name" value="Asp/Glu-ADT_sf_sub_c"/>
</dbReference>
<organism evidence="2 3">
    <name type="scientific">Natronogracilivirga saccharolytica</name>
    <dbReference type="NCBI Taxonomy" id="2812953"/>
    <lineage>
        <taxon>Bacteria</taxon>
        <taxon>Pseudomonadati</taxon>
        <taxon>Balneolota</taxon>
        <taxon>Balneolia</taxon>
        <taxon>Balneolales</taxon>
        <taxon>Cyclonatronaceae</taxon>
        <taxon>Natronogracilivirga</taxon>
    </lineage>
</organism>
<keyword evidence="1" id="KW-0067">ATP-binding</keyword>
<evidence type="ECO:0000256" key="1">
    <source>
        <dbReference type="HAMAP-Rule" id="MF_00122"/>
    </source>
</evidence>
<dbReference type="PANTHER" id="PTHR15004:SF0">
    <property type="entry name" value="GLUTAMYL-TRNA(GLN) AMIDOTRANSFERASE SUBUNIT C, MITOCHONDRIAL"/>
    <property type="match status" value="1"/>
</dbReference>
<comment type="catalytic activity">
    <reaction evidence="1">
        <text>L-glutamyl-tRNA(Gln) + L-glutamine + ATP + H2O = L-glutaminyl-tRNA(Gln) + L-glutamate + ADP + phosphate + H(+)</text>
        <dbReference type="Rhea" id="RHEA:17521"/>
        <dbReference type="Rhea" id="RHEA-COMP:9681"/>
        <dbReference type="Rhea" id="RHEA-COMP:9684"/>
        <dbReference type="ChEBI" id="CHEBI:15377"/>
        <dbReference type="ChEBI" id="CHEBI:15378"/>
        <dbReference type="ChEBI" id="CHEBI:29985"/>
        <dbReference type="ChEBI" id="CHEBI:30616"/>
        <dbReference type="ChEBI" id="CHEBI:43474"/>
        <dbReference type="ChEBI" id="CHEBI:58359"/>
        <dbReference type="ChEBI" id="CHEBI:78520"/>
        <dbReference type="ChEBI" id="CHEBI:78521"/>
        <dbReference type="ChEBI" id="CHEBI:456216"/>
    </reaction>
</comment>
<dbReference type="GO" id="GO:0006450">
    <property type="term" value="P:regulation of translational fidelity"/>
    <property type="evidence" value="ECO:0007669"/>
    <property type="project" value="InterPro"/>
</dbReference>
<name>A0A8J7RJD3_9BACT</name>
<dbReference type="GO" id="GO:0070681">
    <property type="term" value="P:glutaminyl-tRNAGln biosynthesis via transamidation"/>
    <property type="evidence" value="ECO:0007669"/>
    <property type="project" value="TreeGrafter"/>
</dbReference>
<dbReference type="InterPro" id="IPR003837">
    <property type="entry name" value="GatC"/>
</dbReference>
<keyword evidence="3" id="KW-1185">Reference proteome</keyword>
<dbReference type="EMBL" id="JAFIDN010000001">
    <property type="protein sequence ID" value="MBP3191253.1"/>
    <property type="molecule type" value="Genomic_DNA"/>
</dbReference>
<dbReference type="AlphaFoldDB" id="A0A8J7RJD3"/>
<evidence type="ECO:0000313" key="2">
    <source>
        <dbReference type="EMBL" id="MBP3191253.1"/>
    </source>
</evidence>
<keyword evidence="1" id="KW-0547">Nucleotide-binding</keyword>
<dbReference type="GO" id="GO:0050567">
    <property type="term" value="F:glutaminyl-tRNA synthase (glutamine-hydrolyzing) activity"/>
    <property type="evidence" value="ECO:0007669"/>
    <property type="project" value="UniProtKB-UniRule"/>
</dbReference>
<comment type="subunit">
    <text evidence="1">Heterotrimer of A, B and C subunits.</text>
</comment>
<dbReference type="GO" id="GO:0006412">
    <property type="term" value="P:translation"/>
    <property type="evidence" value="ECO:0007669"/>
    <property type="project" value="UniProtKB-UniRule"/>
</dbReference>
<dbReference type="NCBIfam" id="TIGR00135">
    <property type="entry name" value="gatC"/>
    <property type="match status" value="1"/>
</dbReference>
<dbReference type="Proteomes" id="UP000673975">
    <property type="component" value="Unassembled WGS sequence"/>
</dbReference>
<keyword evidence="1" id="KW-0436">Ligase</keyword>
<dbReference type="RefSeq" id="WP_210509567.1">
    <property type="nucleotide sequence ID" value="NZ_JAFIDN010000001.1"/>
</dbReference>
<keyword evidence="1" id="KW-0648">Protein biosynthesis</keyword>
<comment type="function">
    <text evidence="1">Allows the formation of correctly charged Asn-tRNA(Asn) or Gln-tRNA(Gln) through the transamidation of misacylated Asp-tRNA(Asn) or Glu-tRNA(Gln) in organisms which lack either or both of asparaginyl-tRNA or glutaminyl-tRNA synthetases. The reaction takes place in the presence of glutamine and ATP through an activated phospho-Asp-tRNA(Asn) or phospho-Glu-tRNA(Gln).</text>
</comment>
<gene>
    <name evidence="1 2" type="primary">gatC</name>
    <name evidence="2" type="ORF">NATSA_01115</name>
</gene>
<sequence length="95" mass="10614">MSVTLEDVTYMANLARLQLTDEEAQGLVKDMNDILEYMELLGQIDSSDVPPLEHVTDVDSGLRPDKALTPLDHEEALKNAPDADADYFRVPRVID</sequence>
<proteinExistence type="inferred from homology"/>